<feature type="domain" description="5'-3' exonuclease" evidence="14">
    <location>
        <begin position="5"/>
        <end position="266"/>
    </location>
</feature>
<comment type="catalytic activity">
    <reaction evidence="11 13">
        <text>DNA(n) + a 2'-deoxyribonucleoside 5'-triphosphate = DNA(n+1) + diphosphate</text>
        <dbReference type="Rhea" id="RHEA:22508"/>
        <dbReference type="Rhea" id="RHEA-COMP:17339"/>
        <dbReference type="Rhea" id="RHEA-COMP:17340"/>
        <dbReference type="ChEBI" id="CHEBI:33019"/>
        <dbReference type="ChEBI" id="CHEBI:61560"/>
        <dbReference type="ChEBI" id="CHEBI:173112"/>
        <dbReference type="EC" id="2.7.7.7"/>
    </reaction>
</comment>
<dbReference type="GO" id="GO:0003887">
    <property type="term" value="F:DNA-directed DNA polymerase activity"/>
    <property type="evidence" value="ECO:0007669"/>
    <property type="project" value="UniProtKB-UniRule"/>
</dbReference>
<keyword evidence="17" id="KW-1185">Reference proteome</keyword>
<keyword evidence="8 13" id="KW-0239">DNA-directed DNA polymerase</keyword>
<proteinExistence type="inferred from homology"/>
<dbReference type="CDD" id="cd06140">
    <property type="entry name" value="DNA_polA_I_Bacillus_like_exo"/>
    <property type="match status" value="1"/>
</dbReference>
<evidence type="ECO:0000256" key="5">
    <source>
        <dbReference type="ARBA" id="ARBA00022695"/>
    </source>
</evidence>
<evidence type="ECO:0000256" key="10">
    <source>
        <dbReference type="ARBA" id="ARBA00023204"/>
    </source>
</evidence>
<dbReference type="Gene3D" id="3.30.70.370">
    <property type="match status" value="1"/>
</dbReference>
<dbReference type="InterPro" id="IPR012337">
    <property type="entry name" value="RNaseH-like_sf"/>
</dbReference>
<dbReference type="InterPro" id="IPR036397">
    <property type="entry name" value="RNaseH_sf"/>
</dbReference>
<dbReference type="InterPro" id="IPR029060">
    <property type="entry name" value="PIN-like_dom_sf"/>
</dbReference>
<dbReference type="AlphaFoldDB" id="A0A6L5GS41"/>
<keyword evidence="13" id="KW-0378">Hydrolase</keyword>
<dbReference type="Pfam" id="PF00476">
    <property type="entry name" value="DNA_pol_A"/>
    <property type="match status" value="1"/>
</dbReference>
<evidence type="ECO:0000256" key="12">
    <source>
        <dbReference type="NCBIfam" id="TIGR00593"/>
    </source>
</evidence>
<evidence type="ECO:0000256" key="4">
    <source>
        <dbReference type="ARBA" id="ARBA00022679"/>
    </source>
</evidence>
<name>A0A6L5GS41_9FIRM</name>
<dbReference type="InterPro" id="IPR002298">
    <property type="entry name" value="DNA_polymerase_A"/>
</dbReference>
<evidence type="ECO:0000256" key="6">
    <source>
        <dbReference type="ARBA" id="ARBA00022705"/>
    </source>
</evidence>
<dbReference type="InterPro" id="IPR043502">
    <property type="entry name" value="DNA/RNA_pol_sf"/>
</dbReference>
<keyword evidence="6 13" id="KW-0235">DNA replication</keyword>
<gene>
    <name evidence="13 16" type="primary">polA</name>
    <name evidence="16" type="ORF">FRC53_06500</name>
</gene>
<evidence type="ECO:0000256" key="9">
    <source>
        <dbReference type="ARBA" id="ARBA00023125"/>
    </source>
</evidence>
<dbReference type="InterPro" id="IPR020046">
    <property type="entry name" value="5-3_exonucl_a-hlix_arch_N"/>
</dbReference>
<evidence type="ECO:0000256" key="1">
    <source>
        <dbReference type="ARBA" id="ARBA00007705"/>
    </source>
</evidence>
<dbReference type="Proteomes" id="UP000473648">
    <property type="component" value="Unassembled WGS sequence"/>
</dbReference>
<evidence type="ECO:0000256" key="7">
    <source>
        <dbReference type="ARBA" id="ARBA00022763"/>
    </source>
</evidence>
<dbReference type="SUPFAM" id="SSF47807">
    <property type="entry name" value="5' to 3' exonuclease, C-terminal subdomain"/>
    <property type="match status" value="1"/>
</dbReference>
<sequence>MASQKKAILIDGNSILFRMFYGIRGMASTKGVPTNAIYGFVKLLQQIQNEMRPDYLAVAFDLPEPTFRHKKYDGYKAGRDKMPEELITQLDLMKKLLAEMQVPVLTLAGYEADDIVGTVSKHFAHKAEPVLAQIITGDRDSFQLVEDNIHILYTTTRSGSQFEEIDPAAIDEKYGIAPIELIQVKALMGDTSDNIPGIKGIGEKTALKFVKKYKTVDGLYEHIDELKGKQKEKVEAGKDSAYLSLFLGRIDVEAPIEIDEDAMQMRDLFNPEVMTTLNDLEFSSIIRSIERTRGQSGEAAAQGNNASVPFSSIDSEKDLYFVQLQLSKLDRIVIHLRREEESAYLAFSDFKKIWVVDDPELIARFICEFDDLPNADDLAVVGHDLKALIHDFEAYGAALGNLGFDTYVAAYLLEPTDRRYDLSDLALKYLDRHIDDEETLFGKGKKRKKLDGIEPAVMRAQMAAECQVLADLPEELATCLEEEGMTQLYRDIEMPLISVLASMESIGFQIDVDQLTALSKTFETRIHELTEKIYDEAGQEFNINSTKQLGQILFEDLQLPAIKKTKTGYSTSVEVLEQLAPYHDIVPDILEYRTVTKLDSTYGAGLIKYVDPQTHRVYSHFNQTVTATGRISSSDPNLQNIPVRTDLGREIRKVFIPEGPDRTLLDADYSQIELRVLAHLTGDQNLIGSFIRQEDIHARTASEIFGVPLEEVTREQRSHAKAINFGLIYGKQAFSLGKELGIGRQQAQNYIDMYFARYPKVQAYMEGIVEEAKEKGYVTTLFGRRRNIPEIQSRNGMIRKSGERIALNTPIQGTAADIMKMAMIHVYRRLQRESFRSHLILQIHDELIIDAPKDEADDVLALLIEEMENTVQLAVPLVVDAHQGDSWYAIK</sequence>
<keyword evidence="13" id="KW-0540">Nuclease</keyword>
<dbReference type="GO" id="GO:0006261">
    <property type="term" value="P:DNA-templated DNA replication"/>
    <property type="evidence" value="ECO:0007669"/>
    <property type="project" value="UniProtKB-UniRule"/>
</dbReference>
<dbReference type="InterPro" id="IPR002421">
    <property type="entry name" value="5-3_exonuclease"/>
</dbReference>
<dbReference type="GO" id="GO:0008409">
    <property type="term" value="F:5'-3' exonuclease activity"/>
    <property type="evidence" value="ECO:0007669"/>
    <property type="project" value="UniProtKB-UniRule"/>
</dbReference>
<reference evidence="16" key="1">
    <citation type="journal article" date="2020" name="Appl. Environ. Microbiol.">
        <title>Medium-Chain Fatty Acid Synthesis by 'Candidatus Weimeria bifida' gen. nov., sp. nov., and 'Candidatus Pseudoramibacter fermentans' sp. nov.</title>
        <authorList>
            <person name="Scarborough M.J."/>
            <person name="Myers K.S."/>
            <person name="Donohue T.J."/>
            <person name="Noguera D.R."/>
        </authorList>
    </citation>
    <scope>NUCLEOTIDE SEQUENCE</scope>
    <source>
        <strain evidence="16">EUB1.1</strain>
    </source>
</reference>
<dbReference type="GO" id="GO:0003677">
    <property type="term" value="F:DNA binding"/>
    <property type="evidence" value="ECO:0007669"/>
    <property type="project" value="UniProtKB-UniRule"/>
</dbReference>
<dbReference type="GO" id="GO:0006302">
    <property type="term" value="P:double-strand break repair"/>
    <property type="evidence" value="ECO:0007669"/>
    <property type="project" value="TreeGrafter"/>
</dbReference>
<keyword evidence="9 13" id="KW-0238">DNA-binding</keyword>
<dbReference type="SUPFAM" id="SSF88723">
    <property type="entry name" value="PIN domain-like"/>
    <property type="match status" value="1"/>
</dbReference>
<dbReference type="Gene3D" id="3.30.420.10">
    <property type="entry name" value="Ribonuclease H-like superfamily/Ribonuclease H"/>
    <property type="match status" value="1"/>
</dbReference>
<keyword evidence="7 13" id="KW-0227">DNA damage</keyword>
<dbReference type="FunFam" id="1.10.150.20:FF:000003">
    <property type="entry name" value="DNA polymerase I"/>
    <property type="match status" value="1"/>
</dbReference>
<keyword evidence="4 13" id="KW-0808">Transferase</keyword>
<dbReference type="InterPro" id="IPR054690">
    <property type="entry name" value="DNA_polI_exonuclease"/>
</dbReference>
<protein>
    <recommendedName>
        <fullName evidence="3 12">DNA polymerase I</fullName>
        <ecNumber evidence="2 12">2.7.7.7</ecNumber>
    </recommendedName>
</protein>
<keyword evidence="10 13" id="KW-0234">DNA repair</keyword>
<dbReference type="SUPFAM" id="SSF56672">
    <property type="entry name" value="DNA/RNA polymerases"/>
    <property type="match status" value="1"/>
</dbReference>
<dbReference type="CDD" id="cd09898">
    <property type="entry name" value="H3TH_53EXO"/>
    <property type="match status" value="1"/>
</dbReference>
<comment type="function">
    <text evidence="13">In addition to polymerase activity, this DNA polymerase exhibits 5'-3' exonuclease activity.</text>
</comment>
<dbReference type="InterPro" id="IPR036279">
    <property type="entry name" value="5-3_exonuclease_C_sf"/>
</dbReference>
<keyword evidence="5 13" id="KW-0548">Nucleotidyltransferase</keyword>
<evidence type="ECO:0000259" key="15">
    <source>
        <dbReference type="SMART" id="SM00482"/>
    </source>
</evidence>
<dbReference type="FunFam" id="1.20.1060.10:FF:000001">
    <property type="entry name" value="DNA polymerase I"/>
    <property type="match status" value="1"/>
</dbReference>
<dbReference type="Gene3D" id="3.40.50.1010">
    <property type="entry name" value="5'-nuclease"/>
    <property type="match status" value="1"/>
</dbReference>
<keyword evidence="13" id="KW-0269">Exonuclease</keyword>
<dbReference type="CDD" id="cd08637">
    <property type="entry name" value="DNA_pol_A_pol_I_C"/>
    <property type="match status" value="1"/>
</dbReference>
<accession>A0A6L5GS41</accession>
<dbReference type="InterPro" id="IPR020045">
    <property type="entry name" value="DNA_polI_H3TH"/>
</dbReference>
<dbReference type="EC" id="2.7.7.7" evidence="2 12"/>
<comment type="subunit">
    <text evidence="13">Single-chain monomer with multiple functions.</text>
</comment>
<evidence type="ECO:0000256" key="13">
    <source>
        <dbReference type="RuleBase" id="RU004460"/>
    </source>
</evidence>
<dbReference type="SMART" id="SM00475">
    <property type="entry name" value="53EXOc"/>
    <property type="match status" value="1"/>
</dbReference>
<dbReference type="SUPFAM" id="SSF53098">
    <property type="entry name" value="Ribonuclease H-like"/>
    <property type="match status" value="1"/>
</dbReference>
<dbReference type="Pfam" id="PF02739">
    <property type="entry name" value="5_3_exonuc_N"/>
    <property type="match status" value="1"/>
</dbReference>
<dbReference type="InterPro" id="IPR001098">
    <property type="entry name" value="DNA-dir_DNA_pol_A_palm_dom"/>
</dbReference>
<dbReference type="Gene3D" id="1.20.1060.10">
    <property type="entry name" value="Taq DNA Polymerase, Chain T, domain 4"/>
    <property type="match status" value="1"/>
</dbReference>
<organism evidence="16 17">
    <name type="scientific">Candidatus Pseudoramibacter fermentans</name>
    <dbReference type="NCBI Taxonomy" id="2594427"/>
    <lineage>
        <taxon>Bacteria</taxon>
        <taxon>Bacillati</taxon>
        <taxon>Bacillota</taxon>
        <taxon>Clostridia</taxon>
        <taxon>Eubacteriales</taxon>
        <taxon>Eubacteriaceae</taxon>
        <taxon>Pseudoramibacter</taxon>
    </lineage>
</organism>
<dbReference type="FunFam" id="1.10.150.20:FF:000002">
    <property type="entry name" value="DNA polymerase I"/>
    <property type="match status" value="1"/>
</dbReference>
<dbReference type="NCBIfam" id="TIGR00593">
    <property type="entry name" value="pola"/>
    <property type="match status" value="1"/>
</dbReference>
<dbReference type="Pfam" id="PF22619">
    <property type="entry name" value="DNA_polI_exo1"/>
    <property type="match status" value="1"/>
</dbReference>
<evidence type="ECO:0000256" key="11">
    <source>
        <dbReference type="ARBA" id="ARBA00049244"/>
    </source>
</evidence>
<dbReference type="SMART" id="SM00482">
    <property type="entry name" value="POLAc"/>
    <property type="match status" value="1"/>
</dbReference>
<dbReference type="EMBL" id="VOGB01000004">
    <property type="protein sequence ID" value="MQM73057.1"/>
    <property type="molecule type" value="Genomic_DNA"/>
</dbReference>
<comment type="caution">
    <text evidence="16">The sequence shown here is derived from an EMBL/GenBank/DDBJ whole genome shotgun (WGS) entry which is preliminary data.</text>
</comment>
<comment type="similarity">
    <text evidence="1 13">Belongs to the DNA polymerase type-A family.</text>
</comment>
<dbReference type="CDD" id="cd09859">
    <property type="entry name" value="PIN_53EXO"/>
    <property type="match status" value="1"/>
</dbReference>
<dbReference type="Gene3D" id="1.10.150.20">
    <property type="entry name" value="5' to 3' exonuclease, C-terminal subdomain"/>
    <property type="match status" value="2"/>
</dbReference>
<dbReference type="NCBIfam" id="NF004397">
    <property type="entry name" value="PRK05755.1"/>
    <property type="match status" value="1"/>
</dbReference>
<dbReference type="InterPro" id="IPR008918">
    <property type="entry name" value="HhH2"/>
</dbReference>
<feature type="domain" description="DNA-directed DNA polymerase family A palm" evidence="15">
    <location>
        <begin position="648"/>
        <end position="855"/>
    </location>
</feature>
<evidence type="ECO:0000313" key="17">
    <source>
        <dbReference type="Proteomes" id="UP000473648"/>
    </source>
</evidence>
<dbReference type="PRINTS" id="PR00868">
    <property type="entry name" value="DNAPOLI"/>
</dbReference>
<evidence type="ECO:0000256" key="3">
    <source>
        <dbReference type="ARBA" id="ARBA00020311"/>
    </source>
</evidence>
<dbReference type="PANTHER" id="PTHR10133">
    <property type="entry name" value="DNA POLYMERASE I"/>
    <property type="match status" value="1"/>
</dbReference>
<evidence type="ECO:0000259" key="14">
    <source>
        <dbReference type="SMART" id="SM00475"/>
    </source>
</evidence>
<evidence type="ECO:0000256" key="2">
    <source>
        <dbReference type="ARBA" id="ARBA00012417"/>
    </source>
</evidence>
<dbReference type="InterPro" id="IPR018320">
    <property type="entry name" value="DNA_polymerase_1"/>
</dbReference>
<evidence type="ECO:0000313" key="16">
    <source>
        <dbReference type="EMBL" id="MQM73057.1"/>
    </source>
</evidence>
<dbReference type="Pfam" id="PF01367">
    <property type="entry name" value="5_3_exonuc"/>
    <property type="match status" value="1"/>
</dbReference>
<dbReference type="PANTHER" id="PTHR10133:SF27">
    <property type="entry name" value="DNA POLYMERASE NU"/>
    <property type="match status" value="1"/>
</dbReference>
<evidence type="ECO:0000256" key="8">
    <source>
        <dbReference type="ARBA" id="ARBA00022932"/>
    </source>
</evidence>
<dbReference type="SMART" id="SM00279">
    <property type="entry name" value="HhH2"/>
    <property type="match status" value="1"/>
</dbReference>